<dbReference type="HOGENOM" id="CLU_098620_0_0_14"/>
<protein>
    <submittedName>
        <fullName evidence="1">Uncharacterized protein</fullName>
    </submittedName>
</protein>
<dbReference type="STRING" id="859194.MHF_1344"/>
<sequence>MAVSVAKASLGLGAASGAAGLGYLTSSHLFSDAEKKIPISKLFEEQGRTLLSKGSDNDQWTERWKAYVKEDKDPWRLEGYSSKKSDSSQAPEVFVNKCLSNARLEVVGIDDPLYKQVVQNCSKEFKIDALVTEDSKITNLNTTSGDEAGWKASWKNYLNDNGDQNPWSLSDWQEKKSQADQFSSDLKTKCGTKKDEKVFGSKDPKFVSFVRWCSKTS</sequence>
<accession>F6FG82</accession>
<dbReference type="BioCyc" id="MHAE859194:G1GR7-1339-MONOMER"/>
<dbReference type="AlphaFoldDB" id="F6FG82"/>
<dbReference type="Proteomes" id="UP000007952">
    <property type="component" value="Chromosome"/>
</dbReference>
<evidence type="ECO:0000313" key="1">
    <source>
        <dbReference type="EMBL" id="AEG73580.1"/>
    </source>
</evidence>
<dbReference type="EMBL" id="CP002808">
    <property type="protein sequence ID" value="AEG73580.1"/>
    <property type="molecule type" value="Genomic_DNA"/>
</dbReference>
<gene>
    <name evidence="1" type="ordered locus">MHF_1344</name>
</gene>
<dbReference type="KEGG" id="mhf:MHF_1344"/>
<reference evidence="1 2" key="1">
    <citation type="journal article" date="2011" name="J. Bacteriol.">
        <title>Complete genome sequences of two hemotropic Mycoplasmas, Mycoplasma haemofelis strain Ohio2 and Mycoplasma suis strain Illinois.</title>
        <authorList>
            <person name="Messick J.B."/>
            <person name="Santos A.P."/>
            <person name="Guimaraes A.M."/>
        </authorList>
    </citation>
    <scope>NUCLEOTIDE SEQUENCE [LARGE SCALE GENOMIC DNA]</scope>
    <source>
        <strain evidence="1 2">Ohio2</strain>
    </source>
</reference>
<reference key="2">
    <citation type="submission" date="2011-05" db="EMBL/GenBank/DDBJ databases">
        <title>The Genome of Mycoplasma haemofelis Strain Ohio2, a pathogenic hemoplasma of the cat.</title>
        <authorList>
            <person name="Santos A.P."/>
            <person name="Guimaraes A.M.S."/>
            <person name="SanMiguel P.J."/>
            <person name="Martin S.W."/>
            <person name="Messick J.B."/>
        </authorList>
    </citation>
    <scope>NUCLEOTIDE SEQUENCE</scope>
    <source>
        <strain>Ohio2</strain>
    </source>
</reference>
<evidence type="ECO:0000313" key="2">
    <source>
        <dbReference type="Proteomes" id="UP000007952"/>
    </source>
</evidence>
<name>F6FG82_MYCHI</name>
<proteinExistence type="predicted"/>
<organism evidence="1 2">
    <name type="scientific">Mycoplasma haemofelis (strain Ohio2)</name>
    <dbReference type="NCBI Taxonomy" id="859194"/>
    <lineage>
        <taxon>Bacteria</taxon>
        <taxon>Bacillati</taxon>
        <taxon>Mycoplasmatota</taxon>
        <taxon>Mollicutes</taxon>
        <taxon>Mycoplasmataceae</taxon>
        <taxon>Mycoplasma</taxon>
    </lineage>
</organism>